<organism evidence="3 4">
    <name type="scientific">Dongia sedimenti</name>
    <dbReference type="NCBI Taxonomy" id="3064282"/>
    <lineage>
        <taxon>Bacteria</taxon>
        <taxon>Pseudomonadati</taxon>
        <taxon>Pseudomonadota</taxon>
        <taxon>Alphaproteobacteria</taxon>
        <taxon>Rhodospirillales</taxon>
        <taxon>Dongiaceae</taxon>
        <taxon>Dongia</taxon>
    </lineage>
</organism>
<evidence type="ECO:0000313" key="4">
    <source>
        <dbReference type="Proteomes" id="UP001230156"/>
    </source>
</evidence>
<evidence type="ECO:0000313" key="3">
    <source>
        <dbReference type="EMBL" id="MDQ7246496.1"/>
    </source>
</evidence>
<evidence type="ECO:0000256" key="1">
    <source>
        <dbReference type="ARBA" id="ARBA00005953"/>
    </source>
</evidence>
<dbReference type="InterPro" id="IPR006684">
    <property type="entry name" value="YbgC/YbaW"/>
</dbReference>
<dbReference type="Proteomes" id="UP001230156">
    <property type="component" value="Unassembled WGS sequence"/>
</dbReference>
<dbReference type="InterPro" id="IPR029069">
    <property type="entry name" value="HotDog_dom_sf"/>
</dbReference>
<dbReference type="PANTHER" id="PTHR31793:SF37">
    <property type="entry name" value="ACYL-COA THIOESTER HYDROLASE YBGC"/>
    <property type="match status" value="1"/>
</dbReference>
<keyword evidence="4" id="KW-1185">Reference proteome</keyword>
<dbReference type="RefSeq" id="WP_379953887.1">
    <property type="nucleotide sequence ID" value="NZ_JAUYVI010000001.1"/>
</dbReference>
<gene>
    <name evidence="3" type="primary">ybgC</name>
    <name evidence="3" type="ORF">Q8A70_02410</name>
</gene>
<dbReference type="Gene3D" id="3.10.129.10">
    <property type="entry name" value="Hotdog Thioesterase"/>
    <property type="match status" value="1"/>
</dbReference>
<dbReference type="Pfam" id="PF13279">
    <property type="entry name" value="4HBT_2"/>
    <property type="match status" value="1"/>
</dbReference>
<dbReference type="SUPFAM" id="SSF54637">
    <property type="entry name" value="Thioesterase/thiol ester dehydrase-isomerase"/>
    <property type="match status" value="1"/>
</dbReference>
<sequence>MSSQPRSQETHIHPIRVYFEDTDAGGMVYYANYLKFAERARTEMLRSAGFSHAEMVARDGLMLVVRRCTAEFHRSARLDDELAVETRVAGLAGASILLDQAIRRGSDVLVEITVTIACVTKEGRATRLPERLRQAVGPSVGRGSIAIN</sequence>
<comment type="similarity">
    <text evidence="1">Belongs to the 4-hydroxybenzoyl-CoA thioesterase family.</text>
</comment>
<comment type="caution">
    <text evidence="3">The sequence shown here is derived from an EMBL/GenBank/DDBJ whole genome shotgun (WGS) entry which is preliminary data.</text>
</comment>
<keyword evidence="2" id="KW-0378">Hydrolase</keyword>
<accession>A0ABU0YFL4</accession>
<protein>
    <submittedName>
        <fullName evidence="3">Tol-pal system-associated acyl-CoA thioesterase</fullName>
    </submittedName>
</protein>
<dbReference type="NCBIfam" id="TIGR02799">
    <property type="entry name" value="thio_ybgC"/>
    <property type="match status" value="1"/>
</dbReference>
<dbReference type="CDD" id="cd00586">
    <property type="entry name" value="4HBT"/>
    <property type="match status" value="1"/>
</dbReference>
<dbReference type="PANTHER" id="PTHR31793">
    <property type="entry name" value="4-HYDROXYBENZOYL-COA THIOESTERASE FAMILY MEMBER"/>
    <property type="match status" value="1"/>
</dbReference>
<reference evidence="4" key="1">
    <citation type="submission" date="2023-08" db="EMBL/GenBank/DDBJ databases">
        <title>Rhodospirillaceae gen. nov., a novel taxon isolated from the Yangtze River Yuezi River estuary sludge.</title>
        <authorList>
            <person name="Ruan L."/>
        </authorList>
    </citation>
    <scope>NUCLEOTIDE SEQUENCE [LARGE SCALE GENOMIC DNA]</scope>
    <source>
        <strain evidence="4">R-7</strain>
    </source>
</reference>
<proteinExistence type="inferred from homology"/>
<dbReference type="InterPro" id="IPR014166">
    <property type="entry name" value="Tol-Pal_acyl-CoA_thioesterase"/>
</dbReference>
<dbReference type="EMBL" id="JAUYVI010000001">
    <property type="protein sequence ID" value="MDQ7246496.1"/>
    <property type="molecule type" value="Genomic_DNA"/>
</dbReference>
<evidence type="ECO:0000256" key="2">
    <source>
        <dbReference type="ARBA" id="ARBA00022801"/>
    </source>
</evidence>
<dbReference type="NCBIfam" id="TIGR00051">
    <property type="entry name" value="YbgC/FadM family acyl-CoA thioesterase"/>
    <property type="match status" value="1"/>
</dbReference>
<dbReference type="InterPro" id="IPR050563">
    <property type="entry name" value="4-hydroxybenzoyl-CoA_TE"/>
</dbReference>
<name>A0ABU0YFL4_9PROT</name>
<dbReference type="PIRSF" id="PIRSF003230">
    <property type="entry name" value="YbgC"/>
    <property type="match status" value="1"/>
</dbReference>